<feature type="domain" description="HTH marR-type" evidence="1">
    <location>
        <begin position="1"/>
        <end position="135"/>
    </location>
</feature>
<dbReference type="SMART" id="SM00347">
    <property type="entry name" value="HTH_MARR"/>
    <property type="match status" value="1"/>
</dbReference>
<dbReference type="Gene3D" id="1.10.10.10">
    <property type="entry name" value="Winged helix-like DNA-binding domain superfamily/Winged helix DNA-binding domain"/>
    <property type="match status" value="1"/>
</dbReference>
<dbReference type="InterPro" id="IPR036390">
    <property type="entry name" value="WH_DNA-bd_sf"/>
</dbReference>
<dbReference type="InterPro" id="IPR036388">
    <property type="entry name" value="WH-like_DNA-bd_sf"/>
</dbReference>
<proteinExistence type="predicted"/>
<dbReference type="Pfam" id="PF12802">
    <property type="entry name" value="MarR_2"/>
    <property type="match status" value="1"/>
</dbReference>
<dbReference type="InterPro" id="IPR000835">
    <property type="entry name" value="HTH_MarR-typ"/>
</dbReference>
<name>A0ABS1JID6_9BURK</name>
<protein>
    <submittedName>
        <fullName evidence="2">MarR family transcriptional regulator</fullName>
    </submittedName>
</protein>
<evidence type="ECO:0000259" key="1">
    <source>
        <dbReference type="PROSITE" id="PS50995"/>
    </source>
</evidence>
<dbReference type="PROSITE" id="PS50995">
    <property type="entry name" value="HTH_MARR_2"/>
    <property type="match status" value="1"/>
</dbReference>
<reference evidence="2 3" key="1">
    <citation type="journal article" date="2017" name="Int. J. Syst. Evol. Microbiol.">
        <title>Ramlibacter alkalitolerans sp. nov., alkali-tolerant bacterium isolated from soil of ginseng.</title>
        <authorList>
            <person name="Lee D.H."/>
            <person name="Cha C.J."/>
        </authorList>
    </citation>
    <scope>NUCLEOTIDE SEQUENCE [LARGE SCALE GENOMIC DNA]</scope>
    <source>
        <strain evidence="2 3">KACC 19305</strain>
    </source>
</reference>
<comment type="caution">
    <text evidence="2">The sequence shown here is derived from an EMBL/GenBank/DDBJ whole genome shotgun (WGS) entry which is preliminary data.</text>
</comment>
<dbReference type="EMBL" id="JAEQND010000001">
    <property type="protein sequence ID" value="MBL0423984.1"/>
    <property type="molecule type" value="Genomic_DNA"/>
</dbReference>
<evidence type="ECO:0000313" key="2">
    <source>
        <dbReference type="EMBL" id="MBL0423984.1"/>
    </source>
</evidence>
<dbReference type="PANTHER" id="PTHR33164">
    <property type="entry name" value="TRANSCRIPTIONAL REGULATOR, MARR FAMILY"/>
    <property type="match status" value="1"/>
</dbReference>
<sequence length="135" mass="15485">MTQRLLNKAELEARSAFRYQLRRFERHGEQAARERGITFAQYLLLLHVEGAPGRTWAHVNELAERLQLEHHSTVGLVSRCEAAGLVERRASEEDRRHVQVHCTRKGRAVVQAVAFTLEDELDSLLAHVAARPRRT</sequence>
<dbReference type="PANTHER" id="PTHR33164:SF43">
    <property type="entry name" value="HTH-TYPE TRANSCRIPTIONAL REPRESSOR YETL"/>
    <property type="match status" value="1"/>
</dbReference>
<dbReference type="SUPFAM" id="SSF46785">
    <property type="entry name" value="Winged helix' DNA-binding domain"/>
    <property type="match status" value="1"/>
</dbReference>
<accession>A0ABS1JID6</accession>
<dbReference type="InterPro" id="IPR039422">
    <property type="entry name" value="MarR/SlyA-like"/>
</dbReference>
<evidence type="ECO:0000313" key="3">
    <source>
        <dbReference type="Proteomes" id="UP000622707"/>
    </source>
</evidence>
<keyword evidence="3" id="KW-1185">Reference proteome</keyword>
<dbReference type="Proteomes" id="UP000622707">
    <property type="component" value="Unassembled WGS sequence"/>
</dbReference>
<dbReference type="RefSeq" id="WP_201687204.1">
    <property type="nucleotide sequence ID" value="NZ_JAEQND010000001.1"/>
</dbReference>
<gene>
    <name evidence="2" type="ORF">JI746_02600</name>
</gene>
<organism evidence="2 3">
    <name type="scientific">Ramlibacter alkalitolerans</name>
    <dbReference type="NCBI Taxonomy" id="2039631"/>
    <lineage>
        <taxon>Bacteria</taxon>
        <taxon>Pseudomonadati</taxon>
        <taxon>Pseudomonadota</taxon>
        <taxon>Betaproteobacteria</taxon>
        <taxon>Burkholderiales</taxon>
        <taxon>Comamonadaceae</taxon>
        <taxon>Ramlibacter</taxon>
    </lineage>
</organism>